<name>A7F4P6_SCLS1</name>
<dbReference type="Proteomes" id="UP000001312">
    <property type="component" value="Unassembled WGS sequence"/>
</dbReference>
<dbReference type="GeneID" id="5482617"/>
<sequence length="38" mass="4341">MTLLSLARNSSRIITVPLSLAFQDLQLDLQPERYARIP</sequence>
<dbReference type="InParanoid" id="A7F4P6"/>
<accession>A7F4P6</accession>
<evidence type="ECO:0000313" key="1">
    <source>
        <dbReference type="EMBL" id="EDN97717.1"/>
    </source>
</evidence>
<dbReference type="HOGENOM" id="CLU_3335880_0_0_1"/>
<organism evidence="1 2">
    <name type="scientific">Sclerotinia sclerotiorum (strain ATCC 18683 / 1980 / Ss-1)</name>
    <name type="common">White mold</name>
    <name type="synonym">Whetzelinia sclerotiorum</name>
    <dbReference type="NCBI Taxonomy" id="665079"/>
    <lineage>
        <taxon>Eukaryota</taxon>
        <taxon>Fungi</taxon>
        <taxon>Dikarya</taxon>
        <taxon>Ascomycota</taxon>
        <taxon>Pezizomycotina</taxon>
        <taxon>Leotiomycetes</taxon>
        <taxon>Helotiales</taxon>
        <taxon>Sclerotiniaceae</taxon>
        <taxon>Sclerotinia</taxon>
    </lineage>
</organism>
<dbReference type="EMBL" id="CH476641">
    <property type="protein sequence ID" value="EDN97717.1"/>
    <property type="molecule type" value="Genomic_DNA"/>
</dbReference>
<keyword evidence="2" id="KW-1185">Reference proteome</keyword>
<dbReference type="RefSeq" id="XP_001586584.1">
    <property type="nucleotide sequence ID" value="XM_001586534.1"/>
</dbReference>
<gene>
    <name evidence="1" type="ORF">SS1G_12571</name>
</gene>
<evidence type="ECO:0000313" key="2">
    <source>
        <dbReference type="Proteomes" id="UP000001312"/>
    </source>
</evidence>
<dbReference type="KEGG" id="ssl:SS1G_12571"/>
<proteinExistence type="predicted"/>
<protein>
    <submittedName>
        <fullName evidence="1">Uncharacterized protein</fullName>
    </submittedName>
</protein>
<reference evidence="2" key="1">
    <citation type="journal article" date="2011" name="PLoS Genet.">
        <title>Genomic analysis of the necrotrophic fungal pathogens Sclerotinia sclerotiorum and Botrytis cinerea.</title>
        <authorList>
            <person name="Amselem J."/>
            <person name="Cuomo C.A."/>
            <person name="van Kan J.A."/>
            <person name="Viaud M."/>
            <person name="Benito E.P."/>
            <person name="Couloux A."/>
            <person name="Coutinho P.M."/>
            <person name="de Vries R.P."/>
            <person name="Dyer P.S."/>
            <person name="Fillinger S."/>
            <person name="Fournier E."/>
            <person name="Gout L."/>
            <person name="Hahn M."/>
            <person name="Kohn L."/>
            <person name="Lapalu N."/>
            <person name="Plummer K.M."/>
            <person name="Pradier J.M."/>
            <person name="Quevillon E."/>
            <person name="Sharon A."/>
            <person name="Simon A."/>
            <person name="ten Have A."/>
            <person name="Tudzynski B."/>
            <person name="Tudzynski P."/>
            <person name="Wincker P."/>
            <person name="Andrew M."/>
            <person name="Anthouard V."/>
            <person name="Beever R.E."/>
            <person name="Beffa R."/>
            <person name="Benoit I."/>
            <person name="Bouzid O."/>
            <person name="Brault B."/>
            <person name="Chen Z."/>
            <person name="Choquer M."/>
            <person name="Collemare J."/>
            <person name="Cotton P."/>
            <person name="Danchin E.G."/>
            <person name="Da Silva C."/>
            <person name="Gautier A."/>
            <person name="Giraud C."/>
            <person name="Giraud T."/>
            <person name="Gonzalez C."/>
            <person name="Grossetete S."/>
            <person name="Guldener U."/>
            <person name="Henrissat B."/>
            <person name="Howlett B.J."/>
            <person name="Kodira C."/>
            <person name="Kretschmer M."/>
            <person name="Lappartient A."/>
            <person name="Leroch M."/>
            <person name="Levis C."/>
            <person name="Mauceli E."/>
            <person name="Neuveglise C."/>
            <person name="Oeser B."/>
            <person name="Pearson M."/>
            <person name="Poulain J."/>
            <person name="Poussereau N."/>
            <person name="Quesneville H."/>
            <person name="Rascle C."/>
            <person name="Schumacher J."/>
            <person name="Segurens B."/>
            <person name="Sexton A."/>
            <person name="Silva E."/>
            <person name="Sirven C."/>
            <person name="Soanes D.M."/>
            <person name="Talbot N.J."/>
            <person name="Templeton M."/>
            <person name="Yandava C."/>
            <person name="Yarden O."/>
            <person name="Zeng Q."/>
            <person name="Rollins J.A."/>
            <person name="Lebrun M.H."/>
            <person name="Dickman M."/>
        </authorList>
    </citation>
    <scope>NUCLEOTIDE SEQUENCE [LARGE SCALE GENOMIC DNA]</scope>
    <source>
        <strain evidence="2">ATCC 18683 / 1980 / Ss-1</strain>
    </source>
</reference>
<dbReference type="AlphaFoldDB" id="A7F4P6"/>